<organism evidence="1">
    <name type="scientific">marine sediment metagenome</name>
    <dbReference type="NCBI Taxonomy" id="412755"/>
    <lineage>
        <taxon>unclassified sequences</taxon>
        <taxon>metagenomes</taxon>
        <taxon>ecological metagenomes</taxon>
    </lineage>
</organism>
<dbReference type="EMBL" id="BARS01031593">
    <property type="protein sequence ID" value="GAG19895.1"/>
    <property type="molecule type" value="Genomic_DNA"/>
</dbReference>
<reference evidence="1" key="1">
    <citation type="journal article" date="2014" name="Front. Microbiol.">
        <title>High frequency of phylogenetically diverse reductive dehalogenase-homologous genes in deep subseafloor sedimentary metagenomes.</title>
        <authorList>
            <person name="Kawai M."/>
            <person name="Futagami T."/>
            <person name="Toyoda A."/>
            <person name="Takaki Y."/>
            <person name="Nishi S."/>
            <person name="Hori S."/>
            <person name="Arai W."/>
            <person name="Tsubouchi T."/>
            <person name="Morono Y."/>
            <person name="Uchiyama I."/>
            <person name="Ito T."/>
            <person name="Fujiyama A."/>
            <person name="Inagaki F."/>
            <person name="Takami H."/>
        </authorList>
    </citation>
    <scope>NUCLEOTIDE SEQUENCE</scope>
    <source>
        <strain evidence="1">Expedition CK06-06</strain>
    </source>
</reference>
<protein>
    <submittedName>
        <fullName evidence="1">Uncharacterized protein</fullName>
    </submittedName>
</protein>
<dbReference type="AlphaFoldDB" id="X0VNR2"/>
<gene>
    <name evidence="1" type="ORF">S01H1_49145</name>
</gene>
<proteinExistence type="predicted"/>
<feature type="non-terminal residue" evidence="1">
    <location>
        <position position="1"/>
    </location>
</feature>
<evidence type="ECO:0000313" key="1">
    <source>
        <dbReference type="EMBL" id="GAG19895.1"/>
    </source>
</evidence>
<sequence>HNKYIDWFRNNRRKKRFLPIYKNYNNVILNNIFNKWVNTRQNIIKLLIKLNLKKKPR</sequence>
<accession>X0VNR2</accession>
<name>X0VNR2_9ZZZZ</name>
<comment type="caution">
    <text evidence="1">The sequence shown here is derived from an EMBL/GenBank/DDBJ whole genome shotgun (WGS) entry which is preliminary data.</text>
</comment>